<proteinExistence type="predicted"/>
<keyword evidence="3" id="KW-1185">Reference proteome</keyword>
<dbReference type="AlphaFoldDB" id="A0A834VZC1"/>
<sequence>MGAKMTCQPLRPMGTRQRPVLHCPHPIETQQRIVLPIRKRGSK</sequence>
<protein>
    <submittedName>
        <fullName evidence="2">Uncharacterized protein</fullName>
    </submittedName>
</protein>
<name>A0A834VZC1_9FABA</name>
<gene>
    <name evidence="2" type="ORF">G2W53_042218</name>
</gene>
<organism evidence="2 3">
    <name type="scientific">Senna tora</name>
    <dbReference type="NCBI Taxonomy" id="362788"/>
    <lineage>
        <taxon>Eukaryota</taxon>
        <taxon>Viridiplantae</taxon>
        <taxon>Streptophyta</taxon>
        <taxon>Embryophyta</taxon>
        <taxon>Tracheophyta</taxon>
        <taxon>Spermatophyta</taxon>
        <taxon>Magnoliopsida</taxon>
        <taxon>eudicotyledons</taxon>
        <taxon>Gunneridae</taxon>
        <taxon>Pentapetalae</taxon>
        <taxon>rosids</taxon>
        <taxon>fabids</taxon>
        <taxon>Fabales</taxon>
        <taxon>Fabaceae</taxon>
        <taxon>Caesalpinioideae</taxon>
        <taxon>Cassia clade</taxon>
        <taxon>Senna</taxon>
    </lineage>
</organism>
<dbReference type="EMBL" id="JAAIUW010000013">
    <property type="protein sequence ID" value="KAF7803107.1"/>
    <property type="molecule type" value="Genomic_DNA"/>
</dbReference>
<evidence type="ECO:0000256" key="1">
    <source>
        <dbReference type="SAM" id="MobiDB-lite"/>
    </source>
</evidence>
<accession>A0A834VZC1</accession>
<feature type="region of interest" description="Disordered" evidence="1">
    <location>
        <begin position="1"/>
        <end position="21"/>
    </location>
</feature>
<evidence type="ECO:0000313" key="2">
    <source>
        <dbReference type="EMBL" id="KAF7803107.1"/>
    </source>
</evidence>
<evidence type="ECO:0000313" key="3">
    <source>
        <dbReference type="Proteomes" id="UP000634136"/>
    </source>
</evidence>
<reference evidence="2" key="1">
    <citation type="submission" date="2020-09" db="EMBL/GenBank/DDBJ databases">
        <title>Genome-Enabled Discovery of Anthraquinone Biosynthesis in Senna tora.</title>
        <authorList>
            <person name="Kang S.-H."/>
            <person name="Pandey R.P."/>
            <person name="Lee C.-M."/>
            <person name="Sim J.-S."/>
            <person name="Jeong J.-T."/>
            <person name="Choi B.-S."/>
            <person name="Jung M."/>
            <person name="Ginzburg D."/>
            <person name="Zhao K."/>
            <person name="Won S.Y."/>
            <person name="Oh T.-J."/>
            <person name="Yu Y."/>
            <person name="Kim N.-H."/>
            <person name="Lee O.R."/>
            <person name="Lee T.-H."/>
            <person name="Bashyal P."/>
            <person name="Kim T.-S."/>
            <person name="Lee W.-H."/>
            <person name="Kawkins C."/>
            <person name="Kim C.-K."/>
            <person name="Kim J.S."/>
            <person name="Ahn B.O."/>
            <person name="Rhee S.Y."/>
            <person name="Sohng J.K."/>
        </authorList>
    </citation>
    <scope>NUCLEOTIDE SEQUENCE</scope>
    <source>
        <tissue evidence="2">Leaf</tissue>
    </source>
</reference>
<dbReference type="Proteomes" id="UP000634136">
    <property type="component" value="Unassembled WGS sequence"/>
</dbReference>
<comment type="caution">
    <text evidence="2">The sequence shown here is derived from an EMBL/GenBank/DDBJ whole genome shotgun (WGS) entry which is preliminary data.</text>
</comment>